<protein>
    <submittedName>
        <fullName evidence="1">Uncharacterized protein</fullName>
    </submittedName>
</protein>
<gene>
    <name evidence="1" type="ORF">DSO57_1010756</name>
</gene>
<organism evidence="1 2">
    <name type="scientific">Entomophthora muscae</name>
    <dbReference type="NCBI Taxonomy" id="34485"/>
    <lineage>
        <taxon>Eukaryota</taxon>
        <taxon>Fungi</taxon>
        <taxon>Fungi incertae sedis</taxon>
        <taxon>Zoopagomycota</taxon>
        <taxon>Entomophthoromycotina</taxon>
        <taxon>Entomophthoromycetes</taxon>
        <taxon>Entomophthorales</taxon>
        <taxon>Entomophthoraceae</taxon>
        <taxon>Entomophthora</taxon>
    </lineage>
</organism>
<accession>A0ACC2TH47</accession>
<proteinExistence type="predicted"/>
<evidence type="ECO:0000313" key="2">
    <source>
        <dbReference type="Proteomes" id="UP001165960"/>
    </source>
</evidence>
<dbReference type="Proteomes" id="UP001165960">
    <property type="component" value="Unassembled WGS sequence"/>
</dbReference>
<dbReference type="EMBL" id="QTSX02002876">
    <property type="protein sequence ID" value="KAJ9073999.1"/>
    <property type="molecule type" value="Genomic_DNA"/>
</dbReference>
<reference evidence="1" key="1">
    <citation type="submission" date="2022-04" db="EMBL/GenBank/DDBJ databases">
        <title>Genome of the entomopathogenic fungus Entomophthora muscae.</title>
        <authorList>
            <person name="Elya C."/>
            <person name="Lovett B.R."/>
            <person name="Lee E."/>
            <person name="Macias A.M."/>
            <person name="Hajek A.E."/>
            <person name="De Bivort B.L."/>
            <person name="Kasson M.T."/>
            <person name="De Fine Licht H.H."/>
            <person name="Stajich J.E."/>
        </authorList>
    </citation>
    <scope>NUCLEOTIDE SEQUENCE</scope>
    <source>
        <strain evidence="1">Berkeley</strain>
    </source>
</reference>
<keyword evidence="2" id="KW-1185">Reference proteome</keyword>
<sequence length="76" mass="8516">MKTELGNSHSTKFKTKWSGLFQVYQVGSNFNYYLEDSEGVCFSQLVNGSALNSTTLSLAGECDSVNDKFNELERIH</sequence>
<name>A0ACC2TH47_9FUNG</name>
<evidence type="ECO:0000313" key="1">
    <source>
        <dbReference type="EMBL" id="KAJ9073999.1"/>
    </source>
</evidence>
<comment type="caution">
    <text evidence="1">The sequence shown here is derived from an EMBL/GenBank/DDBJ whole genome shotgun (WGS) entry which is preliminary data.</text>
</comment>